<reference evidence="2 3" key="1">
    <citation type="submission" date="2019-05" db="EMBL/GenBank/DDBJ databases">
        <title>Another draft genome of Portunus trituberculatus and its Hox gene families provides insights of decapod evolution.</title>
        <authorList>
            <person name="Jeong J.-H."/>
            <person name="Song I."/>
            <person name="Kim S."/>
            <person name="Choi T."/>
            <person name="Kim D."/>
            <person name="Ryu S."/>
            <person name="Kim W."/>
        </authorList>
    </citation>
    <scope>NUCLEOTIDE SEQUENCE [LARGE SCALE GENOMIC DNA]</scope>
    <source>
        <tissue evidence="2">Muscle</tissue>
    </source>
</reference>
<evidence type="ECO:0000313" key="2">
    <source>
        <dbReference type="EMBL" id="MPC07931.1"/>
    </source>
</evidence>
<dbReference type="AlphaFoldDB" id="A0A5B7CGQ9"/>
<dbReference type="Proteomes" id="UP000324222">
    <property type="component" value="Unassembled WGS sequence"/>
</dbReference>
<comment type="caution">
    <text evidence="2">The sequence shown here is derived from an EMBL/GenBank/DDBJ whole genome shotgun (WGS) entry which is preliminary data.</text>
</comment>
<keyword evidence="3" id="KW-1185">Reference proteome</keyword>
<feature type="region of interest" description="Disordered" evidence="1">
    <location>
        <begin position="1"/>
        <end position="21"/>
    </location>
</feature>
<protein>
    <submittedName>
        <fullName evidence="2">Uncharacterized protein</fullName>
    </submittedName>
</protein>
<sequence length="72" mass="8350">MRSVTSDVWHRAAAARHGGGQGGEISFIRTEIKTDQRELVGKRIFRVWEAKFEKFRKRQKYKENNAASGRNT</sequence>
<name>A0A5B7CGQ9_PORTR</name>
<dbReference type="EMBL" id="VSRR010000012">
    <property type="protein sequence ID" value="MPC07931.1"/>
    <property type="molecule type" value="Genomic_DNA"/>
</dbReference>
<proteinExistence type="predicted"/>
<organism evidence="2 3">
    <name type="scientific">Portunus trituberculatus</name>
    <name type="common">Swimming crab</name>
    <name type="synonym">Neptunus trituberculatus</name>
    <dbReference type="NCBI Taxonomy" id="210409"/>
    <lineage>
        <taxon>Eukaryota</taxon>
        <taxon>Metazoa</taxon>
        <taxon>Ecdysozoa</taxon>
        <taxon>Arthropoda</taxon>
        <taxon>Crustacea</taxon>
        <taxon>Multicrustacea</taxon>
        <taxon>Malacostraca</taxon>
        <taxon>Eumalacostraca</taxon>
        <taxon>Eucarida</taxon>
        <taxon>Decapoda</taxon>
        <taxon>Pleocyemata</taxon>
        <taxon>Brachyura</taxon>
        <taxon>Eubrachyura</taxon>
        <taxon>Portunoidea</taxon>
        <taxon>Portunidae</taxon>
        <taxon>Portuninae</taxon>
        <taxon>Portunus</taxon>
    </lineage>
</organism>
<accession>A0A5B7CGQ9</accession>
<evidence type="ECO:0000256" key="1">
    <source>
        <dbReference type="SAM" id="MobiDB-lite"/>
    </source>
</evidence>
<gene>
    <name evidence="2" type="ORF">E2C01_000500</name>
</gene>
<evidence type="ECO:0000313" key="3">
    <source>
        <dbReference type="Proteomes" id="UP000324222"/>
    </source>
</evidence>